<keyword evidence="1" id="KW-0812">Transmembrane</keyword>
<organism evidence="3">
    <name type="scientific">Thomasclavelia ramosa</name>
    <dbReference type="NCBI Taxonomy" id="1547"/>
    <lineage>
        <taxon>Bacteria</taxon>
        <taxon>Bacillati</taxon>
        <taxon>Bacillota</taxon>
        <taxon>Erysipelotrichia</taxon>
        <taxon>Erysipelotrichales</taxon>
        <taxon>Coprobacillaceae</taxon>
        <taxon>Thomasclavelia</taxon>
    </lineage>
</organism>
<keyword evidence="1" id="KW-0472">Membrane</keyword>
<dbReference type="RefSeq" id="WP_008792806.1">
    <property type="nucleotide sequence ID" value="NZ_CACRTL010000003.1"/>
</dbReference>
<dbReference type="SMART" id="SM00507">
    <property type="entry name" value="HNHc"/>
    <property type="match status" value="1"/>
</dbReference>
<dbReference type="InterPro" id="IPR003615">
    <property type="entry name" value="HNH_nuc"/>
</dbReference>
<dbReference type="Gene3D" id="1.10.30.50">
    <property type="match status" value="1"/>
</dbReference>
<keyword evidence="3" id="KW-0378">Hydrolase</keyword>
<dbReference type="GO" id="GO:0004519">
    <property type="term" value="F:endonuclease activity"/>
    <property type="evidence" value="ECO:0007669"/>
    <property type="project" value="UniProtKB-KW"/>
</dbReference>
<feature type="domain" description="HNH nuclease" evidence="2">
    <location>
        <begin position="82"/>
        <end position="155"/>
    </location>
</feature>
<dbReference type="AlphaFoldDB" id="A0A6N2XTN1"/>
<accession>A0A6N2XTN1</accession>
<keyword evidence="1" id="KW-1133">Transmembrane helix</keyword>
<protein>
    <submittedName>
        <fullName evidence="3">HNH endonuclease</fullName>
    </submittedName>
</protein>
<evidence type="ECO:0000256" key="1">
    <source>
        <dbReference type="SAM" id="Phobius"/>
    </source>
</evidence>
<dbReference type="EMBL" id="CACRTL010000003">
    <property type="protein sequence ID" value="VYT57841.1"/>
    <property type="molecule type" value="Genomic_DNA"/>
</dbReference>
<name>A0A6N2XTN1_9FIRM</name>
<sequence length="201" mass="23569">MTMKKLIEVYNGINKTYYCRYDLNAFGLSFKKTGKYSGKWVGKADEDKANAIKEYCIKNKLRVNITDLAYTRAHNYREVYFENNKGIFGDGRYYHCVYCGKILKKDKVTVDHFFPINKVKNSPYSSINIRLLKKFGIEDINDKRNLVCACKSCNSSKGSKGGIWLVRGYLGRFFILWVLFYTLLLYFIGYYLIYAFNCFIK</sequence>
<evidence type="ECO:0000313" key="3">
    <source>
        <dbReference type="EMBL" id="VYT57841.1"/>
    </source>
</evidence>
<proteinExistence type="predicted"/>
<keyword evidence="3" id="KW-0540">Nuclease</keyword>
<dbReference type="CDD" id="cd00085">
    <property type="entry name" value="HNHc"/>
    <property type="match status" value="1"/>
</dbReference>
<evidence type="ECO:0000259" key="2">
    <source>
        <dbReference type="SMART" id="SM00507"/>
    </source>
</evidence>
<feature type="transmembrane region" description="Helical" evidence="1">
    <location>
        <begin position="173"/>
        <end position="193"/>
    </location>
</feature>
<keyword evidence="3" id="KW-0255">Endonuclease</keyword>
<reference evidence="3" key="1">
    <citation type="submission" date="2019-11" db="EMBL/GenBank/DDBJ databases">
        <authorList>
            <person name="Feng L."/>
        </authorList>
    </citation>
    <scope>NUCLEOTIDE SEQUENCE</scope>
    <source>
        <strain evidence="3">CramosumLFYP8</strain>
    </source>
</reference>
<gene>
    <name evidence="3" type="ORF">CRLFYP8_00535</name>
</gene>